<protein>
    <submittedName>
        <fullName evidence="2">Uncharacterized protein LOC111100567 isoform X1</fullName>
    </submittedName>
</protein>
<name>A0A8B8A9Y8_CRAVI</name>
<dbReference type="RefSeq" id="XP_022288276.1">
    <property type="nucleotide sequence ID" value="XM_022432568.1"/>
</dbReference>
<dbReference type="GeneID" id="111100567"/>
<evidence type="ECO:0000313" key="1">
    <source>
        <dbReference type="Proteomes" id="UP000694844"/>
    </source>
</evidence>
<accession>A0A8B8A9Y8</accession>
<dbReference type="AlphaFoldDB" id="A0A8B8A9Y8"/>
<dbReference type="Proteomes" id="UP000694844">
    <property type="component" value="Chromosome 6"/>
</dbReference>
<keyword evidence="1" id="KW-1185">Reference proteome</keyword>
<reference evidence="2" key="1">
    <citation type="submission" date="2025-08" db="UniProtKB">
        <authorList>
            <consortium name="RefSeq"/>
        </authorList>
    </citation>
    <scope>IDENTIFICATION</scope>
    <source>
        <tissue evidence="2">Whole sample</tissue>
    </source>
</reference>
<proteinExistence type="predicted"/>
<evidence type="ECO:0000313" key="2">
    <source>
        <dbReference type="RefSeq" id="XP_022288276.1"/>
    </source>
</evidence>
<dbReference type="KEGG" id="cvn:111100567"/>
<organism evidence="1 2">
    <name type="scientific">Crassostrea virginica</name>
    <name type="common">Eastern oyster</name>
    <dbReference type="NCBI Taxonomy" id="6565"/>
    <lineage>
        <taxon>Eukaryota</taxon>
        <taxon>Metazoa</taxon>
        <taxon>Spiralia</taxon>
        <taxon>Lophotrochozoa</taxon>
        <taxon>Mollusca</taxon>
        <taxon>Bivalvia</taxon>
        <taxon>Autobranchia</taxon>
        <taxon>Pteriomorphia</taxon>
        <taxon>Ostreida</taxon>
        <taxon>Ostreoidea</taxon>
        <taxon>Ostreidae</taxon>
        <taxon>Crassostrea</taxon>
    </lineage>
</organism>
<sequence>MNRKPFSSVECLRKCCRKRHSCSPKRIYSDSWMSISEMDIFQLGRIFKANRFRKDLVFSATKDLVMHVLFKEVIDYLAMEHLGLPYQLADERGRSTEVSKIEELKKIKKIRKH</sequence>
<gene>
    <name evidence="2" type="primary">LOC111100567</name>
</gene>